<proteinExistence type="predicted"/>
<gene>
    <name evidence="1" type="ORF">SAMN04490195_1851</name>
</gene>
<dbReference type="Proteomes" id="UP000199570">
    <property type="component" value="Unassembled WGS sequence"/>
</dbReference>
<reference evidence="2" key="1">
    <citation type="submission" date="2016-10" db="EMBL/GenBank/DDBJ databases">
        <authorList>
            <person name="Varghese N."/>
            <person name="Submissions S."/>
        </authorList>
    </citation>
    <scope>NUCLEOTIDE SEQUENCE [LARGE SCALE GENOMIC DNA]</scope>
    <source>
        <strain evidence="2">BS3775</strain>
    </source>
</reference>
<dbReference type="InterPro" id="IPR010727">
    <property type="entry name" value="DUF1302"/>
</dbReference>
<dbReference type="Pfam" id="PF06980">
    <property type="entry name" value="DUF1302"/>
    <property type="match status" value="1"/>
</dbReference>
<accession>A0A1H1DRT9</accession>
<evidence type="ECO:0000313" key="1">
    <source>
        <dbReference type="EMBL" id="SDQ78979.1"/>
    </source>
</evidence>
<keyword evidence="2" id="KW-1185">Reference proteome</keyword>
<protein>
    <submittedName>
        <fullName evidence="1">Uncharacterized protein</fullName>
    </submittedName>
</protein>
<organism evidence="1 2">
    <name type="scientific">Pseudomonas moorei</name>
    <dbReference type="NCBI Taxonomy" id="395599"/>
    <lineage>
        <taxon>Bacteria</taxon>
        <taxon>Pseudomonadati</taxon>
        <taxon>Pseudomonadota</taxon>
        <taxon>Gammaproteobacteria</taxon>
        <taxon>Pseudomonadales</taxon>
        <taxon>Pseudomonadaceae</taxon>
        <taxon>Pseudomonas</taxon>
    </lineage>
</organism>
<sequence>MVSSTTATLARRPVSTSAPFGFSLAAALVLFSQAAHAFQVDTGNPDFSLRWDNTVKYSAAWRTENPSSKLTQGQVALNQDDGDRAFKKGLISNRMDILSELDMSFKNVGARLSGAAWYDTEYQQDNDNNDPTRANARSVAYDQFTDDTRQLHGGNGELLDAFVYWNGEVADRATSVRAGRHGLIWGESLFFGNNGIAGGMAPVDVVKAQSVPNTQFKEITRPVNQLSGTFQLTDDVSLGAFYQFEWEETRLPGAGSYFSNSDTIGEGNERLIVGAPFPTFLGGNPDSPAAFFHGKDEDARNTGQGGLQLKYNAETVEYGLYAIQYHDKTPKLYLKPSTGTPNFSTGQIGDYYWVYPEDIRALGTSFSTTVDEYSFAGEASMRWNMPLVSNGVTVLPGVEADNDSHPLYAVGRTAHVNLNVLASFGPNFLAQESAFVGEVAWNRLLSVTKNHDALDPNATRDGLGMKMVYTPTYRQFFPGIDISIPVGLSYFPMGKSAVVSSFGPDNGGDMNIGITATYLDRITAGLTYTHYYGPENTNLDAASQFNYEQSLKDRDYLAFSVKTTF</sequence>
<dbReference type="AlphaFoldDB" id="A0A1H1DRT9"/>
<evidence type="ECO:0000313" key="2">
    <source>
        <dbReference type="Proteomes" id="UP000199570"/>
    </source>
</evidence>
<dbReference type="OrthoDB" id="7052179at2"/>
<dbReference type="EMBL" id="FNKJ01000003">
    <property type="protein sequence ID" value="SDQ78979.1"/>
    <property type="molecule type" value="Genomic_DNA"/>
</dbReference>
<dbReference type="RefSeq" id="WP_090320379.1">
    <property type="nucleotide sequence ID" value="NZ_AP035776.1"/>
</dbReference>
<name>A0A1H1DRT9_9PSED</name>